<dbReference type="RefSeq" id="WP_413281831.1">
    <property type="nucleotide sequence ID" value="NZ_JBHFNT010000313.1"/>
</dbReference>
<proteinExistence type="predicted"/>
<sequence>MFVWIADLKILISRSPNLTAKLNLLETDRQLTKHQAFVDNEKEIYLSMVKFNHINHKGFDKLWN</sequence>
<comment type="caution">
    <text evidence="1">The sequence shown here is derived from an EMBL/GenBank/DDBJ whole genome shotgun (WGS) entry which is preliminary data.</text>
</comment>
<protein>
    <submittedName>
        <fullName evidence="1">Uncharacterized protein</fullName>
    </submittedName>
</protein>
<organism evidence="1 2">
    <name type="scientific">Floridaenema evergladense BLCC-F167</name>
    <dbReference type="NCBI Taxonomy" id="3153639"/>
    <lineage>
        <taxon>Bacteria</taxon>
        <taxon>Bacillati</taxon>
        <taxon>Cyanobacteriota</taxon>
        <taxon>Cyanophyceae</taxon>
        <taxon>Oscillatoriophycideae</taxon>
        <taxon>Aerosakkonematales</taxon>
        <taxon>Aerosakkonemataceae</taxon>
        <taxon>Floridanema</taxon>
        <taxon>Floridanema evergladense</taxon>
    </lineage>
</organism>
<dbReference type="EMBL" id="JBHFNT010000313">
    <property type="protein sequence ID" value="MFB2839563.1"/>
    <property type="molecule type" value="Genomic_DNA"/>
</dbReference>
<name>A0ABV4WWU0_9CYAN</name>
<keyword evidence="2" id="KW-1185">Reference proteome</keyword>
<gene>
    <name evidence="1" type="ORF">ACE1CA_34160</name>
</gene>
<evidence type="ECO:0000313" key="2">
    <source>
        <dbReference type="Proteomes" id="UP001576780"/>
    </source>
</evidence>
<reference evidence="1 2" key="1">
    <citation type="submission" date="2024-09" db="EMBL/GenBank/DDBJ databases">
        <title>Floridaenema gen nov. (Aerosakkonemataceae, Aerosakkonematales ord. nov., Cyanobacteria) from benthic tropical and subtropical fresh waters, with the description of four new species.</title>
        <authorList>
            <person name="Moretto J.A."/>
            <person name="Berthold D.E."/>
            <person name="Lefler F.W."/>
            <person name="Huang I.-S."/>
            <person name="Laughinghouse H. IV."/>
        </authorList>
    </citation>
    <scope>NUCLEOTIDE SEQUENCE [LARGE SCALE GENOMIC DNA]</scope>
    <source>
        <strain evidence="1 2">BLCC-F167</strain>
    </source>
</reference>
<accession>A0ABV4WWU0</accession>
<dbReference type="Proteomes" id="UP001576780">
    <property type="component" value="Unassembled WGS sequence"/>
</dbReference>
<evidence type="ECO:0000313" key="1">
    <source>
        <dbReference type="EMBL" id="MFB2839563.1"/>
    </source>
</evidence>